<gene>
    <name evidence="2" type="ORF">H4Q32_029535</name>
</gene>
<name>A0ABQ8KZ88_LABRO</name>
<organism evidence="2 3">
    <name type="scientific">Labeo rohita</name>
    <name type="common">Indian major carp</name>
    <name type="synonym">Cyprinus rohita</name>
    <dbReference type="NCBI Taxonomy" id="84645"/>
    <lineage>
        <taxon>Eukaryota</taxon>
        <taxon>Metazoa</taxon>
        <taxon>Chordata</taxon>
        <taxon>Craniata</taxon>
        <taxon>Vertebrata</taxon>
        <taxon>Euteleostomi</taxon>
        <taxon>Actinopterygii</taxon>
        <taxon>Neopterygii</taxon>
        <taxon>Teleostei</taxon>
        <taxon>Ostariophysi</taxon>
        <taxon>Cypriniformes</taxon>
        <taxon>Cyprinidae</taxon>
        <taxon>Labeoninae</taxon>
        <taxon>Labeonini</taxon>
        <taxon>Labeo</taxon>
    </lineage>
</organism>
<dbReference type="EMBL" id="JACTAM010002793">
    <property type="protein sequence ID" value="KAI2643066.1"/>
    <property type="molecule type" value="Genomic_DNA"/>
</dbReference>
<reference evidence="2 3" key="1">
    <citation type="submission" date="2022-01" db="EMBL/GenBank/DDBJ databases">
        <title>A high-quality chromosome-level genome assembly of rohu carp, Labeo rohita.</title>
        <authorList>
            <person name="Arick M.A. II"/>
            <person name="Hsu C.-Y."/>
            <person name="Magbanua Z."/>
            <person name="Pechanova O."/>
            <person name="Grover C."/>
            <person name="Miller E."/>
            <person name="Thrash A."/>
            <person name="Ezzel L."/>
            <person name="Alam S."/>
            <person name="Benzie J."/>
            <person name="Hamilton M."/>
            <person name="Karsi A."/>
            <person name="Lawrence M.L."/>
            <person name="Peterson D.G."/>
        </authorList>
    </citation>
    <scope>NUCLEOTIDE SEQUENCE [LARGE SCALE GENOMIC DNA]</scope>
    <source>
        <strain evidence="3">BAU-BD-2019</strain>
        <tissue evidence="2">Blood</tissue>
    </source>
</reference>
<evidence type="ECO:0000313" key="3">
    <source>
        <dbReference type="Proteomes" id="UP000830375"/>
    </source>
</evidence>
<evidence type="ECO:0000313" key="2">
    <source>
        <dbReference type="EMBL" id="KAI2643066.1"/>
    </source>
</evidence>
<evidence type="ECO:0000256" key="1">
    <source>
        <dbReference type="SAM" id="Coils"/>
    </source>
</evidence>
<protein>
    <submittedName>
        <fullName evidence="2">Chaperone protein ClpB</fullName>
    </submittedName>
</protein>
<comment type="caution">
    <text evidence="2">The sequence shown here is derived from an EMBL/GenBank/DDBJ whole genome shotgun (WGS) entry which is preliminary data.</text>
</comment>
<keyword evidence="1" id="KW-0175">Coiled coil</keyword>
<sequence>MSKLSDSHFLTSLLIAGSYPAKTRAVVPPAWALLLSSTTTTNPVSHWEDLETWLSIVTDSLLPKAAESLRHQTQDQLDDNITSIMGQDPNQSYNHKELAKITGSPSHTLIATLKLSDRHSAHLQQELTRAQRRISQLELEVQDRQEGSDEEDPSAKEIVRLRETLTTTSQEMEQAKSAYTSLLTSCTSPRPSHGMDLEDLDKLARNIIKFNPNMPGGQAPQAYLKEFADPELERGLVAALETKQGRHKTPQAYYS</sequence>
<keyword evidence="3" id="KW-1185">Reference proteome</keyword>
<dbReference type="Proteomes" id="UP000830375">
    <property type="component" value="Unassembled WGS sequence"/>
</dbReference>
<accession>A0ABQ8KZ88</accession>
<proteinExistence type="predicted"/>
<feature type="coiled-coil region" evidence="1">
    <location>
        <begin position="120"/>
        <end position="178"/>
    </location>
</feature>